<dbReference type="EMBL" id="CP011801">
    <property type="protein sequence ID" value="ALA59198.1"/>
    <property type="molecule type" value="Genomic_DNA"/>
</dbReference>
<organism evidence="1 2">
    <name type="scientific">Nitrospira moscoviensis</name>
    <dbReference type="NCBI Taxonomy" id="42253"/>
    <lineage>
        <taxon>Bacteria</taxon>
        <taxon>Pseudomonadati</taxon>
        <taxon>Nitrospirota</taxon>
        <taxon>Nitrospiria</taxon>
        <taxon>Nitrospirales</taxon>
        <taxon>Nitrospiraceae</taxon>
        <taxon>Nitrospira</taxon>
    </lineage>
</organism>
<name>A0A0K2GE24_NITMO</name>
<reference evidence="1 2" key="1">
    <citation type="journal article" date="2015" name="Proc. Natl. Acad. Sci. U.S.A.">
        <title>Expanded metabolic versatility of ubiquitous nitrite-oxidizing bacteria from the genus Nitrospira.</title>
        <authorList>
            <person name="Koch H."/>
            <person name="Lucker S."/>
            <person name="Albertsen M."/>
            <person name="Kitzinger K."/>
            <person name="Herbold C."/>
            <person name="Spieck E."/>
            <person name="Nielsen P.H."/>
            <person name="Wagner M."/>
            <person name="Daims H."/>
        </authorList>
    </citation>
    <scope>NUCLEOTIDE SEQUENCE [LARGE SCALE GENOMIC DNA]</scope>
    <source>
        <strain evidence="1 2">NSP M-1</strain>
    </source>
</reference>
<dbReference type="KEGG" id="nmv:NITMOv2_2789"/>
<dbReference type="Proteomes" id="UP000069205">
    <property type="component" value="Chromosome"/>
</dbReference>
<protein>
    <submittedName>
        <fullName evidence="1">Uncharacterized protein</fullName>
    </submittedName>
</protein>
<accession>A0A0K2GE24</accession>
<evidence type="ECO:0000313" key="2">
    <source>
        <dbReference type="Proteomes" id="UP000069205"/>
    </source>
</evidence>
<sequence>MCLLPASMDFCLHNASTETHALQRLYLYLREISSMFPENGVGHDLSKIPVILLIACTILIFHEFKHTDLMA</sequence>
<dbReference type="STRING" id="42253.NITMOv2_2789"/>
<dbReference type="PATRIC" id="fig|42253.5.peg.2756"/>
<evidence type="ECO:0000313" key="1">
    <source>
        <dbReference type="EMBL" id="ALA59198.1"/>
    </source>
</evidence>
<keyword evidence="2" id="KW-1185">Reference proteome</keyword>
<dbReference type="AlphaFoldDB" id="A0A0K2GE24"/>
<gene>
    <name evidence="1" type="ORF">NITMOv2_2789</name>
</gene>
<proteinExistence type="predicted"/>